<sequence>MVSTKLLLITTLYFTSIKIAHCDDTIACTASTDCTSTQKCIDIDGVNKACVEVCTTDADCGGTAGSCAATTTGDVGGATGFSLCPLIVQQCLTDADCIAADPTLPSCNLYSLTCVADTTTMTTTTVAGVTTHKIIFHHFLQFLYDLYTQNLNVSPRVVLFVLNHH</sequence>
<keyword evidence="1" id="KW-0732">Signal</keyword>
<proteinExistence type="predicted"/>
<dbReference type="WBParaSite" id="SPAL_0000481200.1">
    <property type="protein sequence ID" value="SPAL_0000481200.1"/>
    <property type="gene ID" value="SPAL_0000481200"/>
</dbReference>
<dbReference type="AlphaFoldDB" id="A0A0N5BFP6"/>
<name>A0A0N5BFP6_STREA</name>
<reference evidence="3" key="1">
    <citation type="submission" date="2017-02" db="UniProtKB">
        <authorList>
            <consortium name="WormBaseParasite"/>
        </authorList>
    </citation>
    <scope>IDENTIFICATION</scope>
</reference>
<evidence type="ECO:0000256" key="1">
    <source>
        <dbReference type="SAM" id="SignalP"/>
    </source>
</evidence>
<feature type="chain" id="PRO_5005894524" evidence="1">
    <location>
        <begin position="23"/>
        <end position="165"/>
    </location>
</feature>
<protein>
    <submittedName>
        <fullName evidence="3">Disintegrin domain-containing protein</fullName>
    </submittedName>
</protein>
<evidence type="ECO:0000313" key="2">
    <source>
        <dbReference type="Proteomes" id="UP000046392"/>
    </source>
</evidence>
<evidence type="ECO:0000313" key="3">
    <source>
        <dbReference type="WBParaSite" id="SPAL_0000481200.1"/>
    </source>
</evidence>
<organism evidence="2 3">
    <name type="scientific">Strongyloides papillosus</name>
    <name type="common">Intestinal threadworm</name>
    <dbReference type="NCBI Taxonomy" id="174720"/>
    <lineage>
        <taxon>Eukaryota</taxon>
        <taxon>Metazoa</taxon>
        <taxon>Ecdysozoa</taxon>
        <taxon>Nematoda</taxon>
        <taxon>Chromadorea</taxon>
        <taxon>Rhabditida</taxon>
        <taxon>Tylenchina</taxon>
        <taxon>Panagrolaimomorpha</taxon>
        <taxon>Strongyloidoidea</taxon>
        <taxon>Strongyloididae</taxon>
        <taxon>Strongyloides</taxon>
    </lineage>
</organism>
<dbReference type="Proteomes" id="UP000046392">
    <property type="component" value="Unplaced"/>
</dbReference>
<keyword evidence="2" id="KW-1185">Reference proteome</keyword>
<feature type="signal peptide" evidence="1">
    <location>
        <begin position="1"/>
        <end position="22"/>
    </location>
</feature>
<accession>A0A0N5BFP6</accession>